<dbReference type="InterPro" id="IPR048519">
    <property type="entry name" value="Gfd2/YDR514C-like_C"/>
</dbReference>
<feature type="region of interest" description="Disordered" evidence="1">
    <location>
        <begin position="224"/>
        <end position="305"/>
    </location>
</feature>
<dbReference type="EMBL" id="KV875096">
    <property type="protein sequence ID" value="OIW31439.1"/>
    <property type="molecule type" value="Genomic_DNA"/>
</dbReference>
<accession>A0A1J7IUV3</accession>
<sequence>MAPSGSDWTATASYAAQALVNNNERELLRRIWLEADAKPTVFVSVDTEYTNQGVCELGLATRQKHTPTFARHFIVNSTRGLKQKNPKPFNFGLSEEVRHEENLRPILVDTLARLQAENEVVVLVGHDVQVELGNLRKHCGWELPGGVLVLDTLHIWRSWINVPTRGNLEQALEFFDLLKEQPANLHNAGNDARYTMELLVHKAIQAVECPVPMGKTDLEVHDAKPEPAVRPSKRDHHGPITPGSGTRAERKRKRMAQQNLESNRLAPSPQSFFEHRRVTRSKRRKMDDNRNGVTRDRVGEAQGPGIPAAEANIIDLIDLTGNTPPRQEPAGSSPMVIDLTDNTPPPLPQPREWSHHGFMDSANGLEPRERMGPLDAGTATVSDLRVSNEDESGAMDKRWYQEMKGMVKDMLSGD</sequence>
<proteinExistence type="predicted"/>
<evidence type="ECO:0000313" key="3">
    <source>
        <dbReference type="EMBL" id="OIW31439.1"/>
    </source>
</evidence>
<feature type="region of interest" description="Disordered" evidence="1">
    <location>
        <begin position="366"/>
        <end position="395"/>
    </location>
</feature>
<dbReference type="GO" id="GO:0005634">
    <property type="term" value="C:nucleus"/>
    <property type="evidence" value="ECO:0007669"/>
    <property type="project" value="TreeGrafter"/>
</dbReference>
<evidence type="ECO:0000313" key="4">
    <source>
        <dbReference type="Proteomes" id="UP000182658"/>
    </source>
</evidence>
<evidence type="ECO:0000256" key="1">
    <source>
        <dbReference type="SAM" id="MobiDB-lite"/>
    </source>
</evidence>
<dbReference type="PANTHER" id="PTHR28083">
    <property type="entry name" value="GOOD FOR FULL DBP5 ACTIVITY PROTEIN 2"/>
    <property type="match status" value="1"/>
</dbReference>
<evidence type="ECO:0000259" key="2">
    <source>
        <dbReference type="Pfam" id="PF21762"/>
    </source>
</evidence>
<dbReference type="InterPro" id="IPR012337">
    <property type="entry name" value="RNaseH-like_sf"/>
</dbReference>
<feature type="compositionally biased region" description="Basic and acidic residues" evidence="1">
    <location>
        <begin position="285"/>
        <end position="299"/>
    </location>
</feature>
<dbReference type="InterPro" id="IPR036397">
    <property type="entry name" value="RNaseH_sf"/>
</dbReference>
<protein>
    <recommendedName>
        <fullName evidence="2">Gfd2/YDR514C-like C-terminal domain-containing protein</fullName>
    </recommendedName>
</protein>
<gene>
    <name evidence="3" type="ORF">CONLIGDRAFT_631382</name>
</gene>
<dbReference type="AlphaFoldDB" id="A0A1J7IUV3"/>
<reference evidence="3 4" key="1">
    <citation type="submission" date="2016-10" db="EMBL/GenBank/DDBJ databases">
        <title>Draft genome sequence of Coniochaeta ligniaria NRRL30616, a lignocellulolytic fungus for bioabatement of inhibitors in plant biomass hydrolysates.</title>
        <authorList>
            <consortium name="DOE Joint Genome Institute"/>
            <person name="Jimenez D.J."/>
            <person name="Hector R.E."/>
            <person name="Riley R."/>
            <person name="Sun H."/>
            <person name="Grigoriev I.V."/>
            <person name="Van Elsas J.D."/>
            <person name="Nichols N.N."/>
        </authorList>
    </citation>
    <scope>NUCLEOTIDE SEQUENCE [LARGE SCALE GENOMIC DNA]</scope>
    <source>
        <strain evidence="3 4">NRRL 30616</strain>
    </source>
</reference>
<dbReference type="GO" id="GO:0003676">
    <property type="term" value="F:nucleic acid binding"/>
    <property type="evidence" value="ECO:0007669"/>
    <property type="project" value="InterPro"/>
</dbReference>
<dbReference type="Proteomes" id="UP000182658">
    <property type="component" value="Unassembled WGS sequence"/>
</dbReference>
<dbReference type="InParanoid" id="A0A1J7IUV3"/>
<keyword evidence="4" id="KW-1185">Reference proteome</keyword>
<dbReference type="SUPFAM" id="SSF53098">
    <property type="entry name" value="Ribonuclease H-like"/>
    <property type="match status" value="1"/>
</dbReference>
<dbReference type="OrthoDB" id="5953249at2759"/>
<dbReference type="PANTHER" id="PTHR28083:SF1">
    <property type="entry name" value="GOOD FOR FULL DBP5 ACTIVITY PROTEIN 2"/>
    <property type="match status" value="1"/>
</dbReference>
<dbReference type="Gene3D" id="3.30.420.10">
    <property type="entry name" value="Ribonuclease H-like superfamily/Ribonuclease H"/>
    <property type="match status" value="1"/>
</dbReference>
<organism evidence="3 4">
    <name type="scientific">Coniochaeta ligniaria NRRL 30616</name>
    <dbReference type="NCBI Taxonomy" id="1408157"/>
    <lineage>
        <taxon>Eukaryota</taxon>
        <taxon>Fungi</taxon>
        <taxon>Dikarya</taxon>
        <taxon>Ascomycota</taxon>
        <taxon>Pezizomycotina</taxon>
        <taxon>Sordariomycetes</taxon>
        <taxon>Sordariomycetidae</taxon>
        <taxon>Coniochaetales</taxon>
        <taxon>Coniochaetaceae</taxon>
        <taxon>Coniochaeta</taxon>
    </lineage>
</organism>
<feature type="domain" description="Gfd2/YDR514C-like C-terminal" evidence="2">
    <location>
        <begin position="66"/>
        <end position="200"/>
    </location>
</feature>
<name>A0A1J7IUV3_9PEZI</name>
<dbReference type="InterPro" id="IPR040151">
    <property type="entry name" value="Gfd2/YDR514C-like"/>
</dbReference>
<dbReference type="Pfam" id="PF21762">
    <property type="entry name" value="DEDDh_C"/>
    <property type="match status" value="1"/>
</dbReference>